<dbReference type="InterPro" id="IPR017871">
    <property type="entry name" value="ABC_transporter-like_CS"/>
</dbReference>
<evidence type="ECO:0000256" key="3">
    <source>
        <dbReference type="ARBA" id="ARBA00022741"/>
    </source>
</evidence>
<dbReference type="AlphaFoldDB" id="A0A0F9LGJ2"/>
<dbReference type="Gene3D" id="2.40.50.140">
    <property type="entry name" value="Nucleic acid-binding proteins"/>
    <property type="match status" value="1"/>
</dbReference>
<protein>
    <recommendedName>
        <fullName evidence="7">ABC transporter domain-containing protein</fullName>
    </recommendedName>
</protein>
<evidence type="ECO:0000313" key="8">
    <source>
        <dbReference type="EMBL" id="KKM63335.1"/>
    </source>
</evidence>
<dbReference type="CDD" id="cd03301">
    <property type="entry name" value="ABC_MalK_N"/>
    <property type="match status" value="1"/>
</dbReference>
<dbReference type="GO" id="GO:0005524">
    <property type="term" value="F:ATP binding"/>
    <property type="evidence" value="ECO:0007669"/>
    <property type="project" value="UniProtKB-KW"/>
</dbReference>
<keyword evidence="1" id="KW-0813">Transport</keyword>
<dbReference type="PROSITE" id="PS50893">
    <property type="entry name" value="ABC_TRANSPORTER_2"/>
    <property type="match status" value="1"/>
</dbReference>
<evidence type="ECO:0000256" key="2">
    <source>
        <dbReference type="ARBA" id="ARBA00022475"/>
    </source>
</evidence>
<proteinExistence type="predicted"/>
<dbReference type="GO" id="GO:0016887">
    <property type="term" value="F:ATP hydrolysis activity"/>
    <property type="evidence" value="ECO:0007669"/>
    <property type="project" value="InterPro"/>
</dbReference>
<keyword evidence="4" id="KW-0067">ATP-binding</keyword>
<dbReference type="InterPro" id="IPR012340">
    <property type="entry name" value="NA-bd_OB-fold"/>
</dbReference>
<gene>
    <name evidence="8" type="ORF">LCGC14_1512500</name>
</gene>
<dbReference type="PROSITE" id="PS00211">
    <property type="entry name" value="ABC_TRANSPORTER_1"/>
    <property type="match status" value="1"/>
</dbReference>
<dbReference type="FunFam" id="3.40.50.300:FF:000042">
    <property type="entry name" value="Maltose/maltodextrin ABC transporter, ATP-binding protein"/>
    <property type="match status" value="1"/>
</dbReference>
<dbReference type="PANTHER" id="PTHR43875:SF15">
    <property type="entry name" value="TREHALOSE IMPORT ATP-BINDING PROTEIN SUGC"/>
    <property type="match status" value="1"/>
</dbReference>
<keyword evidence="3" id="KW-0547">Nucleotide-binding</keyword>
<dbReference type="InterPro" id="IPR008995">
    <property type="entry name" value="Mo/tungstate-bd_C_term_dom"/>
</dbReference>
<evidence type="ECO:0000256" key="4">
    <source>
        <dbReference type="ARBA" id="ARBA00022840"/>
    </source>
</evidence>
<dbReference type="EMBL" id="LAZR01011117">
    <property type="protein sequence ID" value="KKM63335.1"/>
    <property type="molecule type" value="Genomic_DNA"/>
</dbReference>
<name>A0A0F9LGJ2_9ZZZZ</name>
<dbReference type="PANTHER" id="PTHR43875">
    <property type="entry name" value="MALTODEXTRIN IMPORT ATP-BINDING PROTEIN MSMX"/>
    <property type="match status" value="1"/>
</dbReference>
<dbReference type="InterPro" id="IPR027417">
    <property type="entry name" value="P-loop_NTPase"/>
</dbReference>
<dbReference type="InterPro" id="IPR047641">
    <property type="entry name" value="ABC_transpr_MalK/UgpC-like"/>
</dbReference>
<comment type="caution">
    <text evidence="8">The sequence shown here is derived from an EMBL/GenBank/DDBJ whole genome shotgun (WGS) entry which is preliminary data.</text>
</comment>
<evidence type="ECO:0000259" key="7">
    <source>
        <dbReference type="PROSITE" id="PS50893"/>
    </source>
</evidence>
<dbReference type="SMART" id="SM00382">
    <property type="entry name" value="AAA"/>
    <property type="match status" value="1"/>
</dbReference>
<keyword evidence="6" id="KW-0472">Membrane</keyword>
<keyword evidence="2" id="KW-1003">Cell membrane</keyword>
<dbReference type="InterPro" id="IPR003593">
    <property type="entry name" value="AAA+_ATPase"/>
</dbReference>
<feature type="domain" description="ABC transporter" evidence="7">
    <location>
        <begin position="4"/>
        <end position="234"/>
    </location>
</feature>
<dbReference type="InterPro" id="IPR003439">
    <property type="entry name" value="ABC_transporter-like_ATP-bd"/>
</dbReference>
<dbReference type="GO" id="GO:0008643">
    <property type="term" value="P:carbohydrate transport"/>
    <property type="evidence" value="ECO:0007669"/>
    <property type="project" value="InterPro"/>
</dbReference>
<dbReference type="GO" id="GO:0055052">
    <property type="term" value="C:ATP-binding cassette (ABC) transporter complex, substrate-binding subunit-containing"/>
    <property type="evidence" value="ECO:0007669"/>
    <property type="project" value="TreeGrafter"/>
</dbReference>
<keyword evidence="5" id="KW-1278">Translocase</keyword>
<dbReference type="GO" id="GO:0140359">
    <property type="term" value="F:ABC-type transporter activity"/>
    <property type="evidence" value="ECO:0007669"/>
    <property type="project" value="InterPro"/>
</dbReference>
<dbReference type="Pfam" id="PF00005">
    <property type="entry name" value="ABC_tran"/>
    <property type="match status" value="1"/>
</dbReference>
<sequence length="367" mass="41293">MPDINLIKVEKYFDKNYVIRKLDLQIEDREFLVLLGPSGCGKTTTLRAIAGLEEIDSGDILIDGTSIQHLRASDRNIAFVFQLYALYPHLNVFDNLAFPLKATKKDKQTIDKRINEIANILKIESILKKKPSELSSGDMQRVAVGRALVRRPKAILMDEPIGSLDAKLREEMRTELKRLHIEINATTLYVTHDQVEAMSMADKIAIMEAGILQQVGTPTEVYDHPVNLFVAQFIGSPIMNILDCKIGTDESHTLVFIGREEFGLPFSKSLFSSIQDKVGSTEKLTLGIRPEAVRIEKENKEGYLKAVVHVIEPLGPYDIVDIKAGDQIIRSISAARFVEKPGETVWVQFDERRTHFFDKSSGKSLNI</sequence>
<dbReference type="InterPro" id="IPR013611">
    <property type="entry name" value="Transp-assoc_OB_typ2"/>
</dbReference>
<evidence type="ECO:0000256" key="1">
    <source>
        <dbReference type="ARBA" id="ARBA00022448"/>
    </source>
</evidence>
<evidence type="ECO:0000256" key="5">
    <source>
        <dbReference type="ARBA" id="ARBA00022967"/>
    </source>
</evidence>
<dbReference type="SUPFAM" id="SSF52540">
    <property type="entry name" value="P-loop containing nucleoside triphosphate hydrolases"/>
    <property type="match status" value="1"/>
</dbReference>
<evidence type="ECO:0000256" key="6">
    <source>
        <dbReference type="ARBA" id="ARBA00023136"/>
    </source>
</evidence>
<organism evidence="8">
    <name type="scientific">marine sediment metagenome</name>
    <dbReference type="NCBI Taxonomy" id="412755"/>
    <lineage>
        <taxon>unclassified sequences</taxon>
        <taxon>metagenomes</taxon>
        <taxon>ecological metagenomes</taxon>
    </lineage>
</organism>
<dbReference type="Gene3D" id="2.40.50.100">
    <property type="match status" value="1"/>
</dbReference>
<accession>A0A0F9LGJ2</accession>
<reference evidence="8" key="1">
    <citation type="journal article" date="2015" name="Nature">
        <title>Complex archaea that bridge the gap between prokaryotes and eukaryotes.</title>
        <authorList>
            <person name="Spang A."/>
            <person name="Saw J.H."/>
            <person name="Jorgensen S.L."/>
            <person name="Zaremba-Niedzwiedzka K."/>
            <person name="Martijn J."/>
            <person name="Lind A.E."/>
            <person name="van Eijk R."/>
            <person name="Schleper C."/>
            <person name="Guy L."/>
            <person name="Ettema T.J."/>
        </authorList>
    </citation>
    <scope>NUCLEOTIDE SEQUENCE</scope>
</reference>
<dbReference type="SUPFAM" id="SSF50331">
    <property type="entry name" value="MOP-like"/>
    <property type="match status" value="1"/>
</dbReference>
<dbReference type="InterPro" id="IPR015855">
    <property type="entry name" value="ABC_transpr_MalK-like"/>
</dbReference>
<dbReference type="Pfam" id="PF08402">
    <property type="entry name" value="TOBE_2"/>
    <property type="match status" value="1"/>
</dbReference>
<dbReference type="Gene3D" id="3.40.50.300">
    <property type="entry name" value="P-loop containing nucleotide triphosphate hydrolases"/>
    <property type="match status" value="1"/>
</dbReference>